<proteinExistence type="predicted"/>
<evidence type="ECO:0000256" key="1">
    <source>
        <dbReference type="ARBA" id="ARBA00004123"/>
    </source>
</evidence>
<gene>
    <name evidence="8" type="ORF">ATEIFO6365_0009012800</name>
</gene>
<protein>
    <submittedName>
        <fullName evidence="8">C6 transcription factor</fullName>
    </submittedName>
</protein>
<dbReference type="PROSITE" id="PS00463">
    <property type="entry name" value="ZN2_CY6_FUNGAL_1"/>
    <property type="match status" value="1"/>
</dbReference>
<reference evidence="8 9" key="1">
    <citation type="submission" date="2020-01" db="EMBL/GenBank/DDBJ databases">
        <title>Aspergillus terreus IFO 6365 whole genome shotgun sequence.</title>
        <authorList>
            <person name="Kanamasa S."/>
            <person name="Takahashi H."/>
        </authorList>
    </citation>
    <scope>NUCLEOTIDE SEQUENCE [LARGE SCALE GENOMIC DNA]</scope>
    <source>
        <strain evidence="8 9">IFO 6365</strain>
    </source>
</reference>
<dbReference type="Gene3D" id="4.10.240.10">
    <property type="entry name" value="Zn(2)-C6 fungal-type DNA-binding domain"/>
    <property type="match status" value="1"/>
</dbReference>
<accession>A0A5M3Z7J7</accession>
<dbReference type="SMART" id="SM00906">
    <property type="entry name" value="Fungal_trans"/>
    <property type="match status" value="1"/>
</dbReference>
<dbReference type="InterPro" id="IPR007219">
    <property type="entry name" value="XnlR_reg_dom"/>
</dbReference>
<sequence length="571" mass="64783">MSDQPAPFQPNTRVIRRRRRKFLACDACSKRKIQCDRATPRCDWCRHHDFPCVYTRNETRLNKQEERNSPSVSPSLGSSPHFNTRRGPRATEVRQDPSSQMDTHLANTTNAKLHSPGLALRNICVFNGLPFFSSGGREWIKALAKPPTIPLPSEAILRQGLEAYQSCLFSHIFPFIHPLLFEETIRAAYQEGNTLERSNADAKACVFAFVAAAPRFTKFLPSEAVAQTDDYVQAAYDLVPSLLADSGTLDGLQAVLLLCFHSQGVLGDMLSVELLLSTATRFVFHLGGHIDPERPADVDSRPLILRLHLRNLFWICYEFNQEYCMRTGVPPNFDSALCDLTLPKSSKEVSNEATSGTCSRLFISFMELSKVESQIYRRLYSVPAQNQTDTELLMAIRDLDELLEEWKLSLPMHIRPFLTHRPTDVEDEPSSMIQVKYHYCLTMIHQASGRCISWTQNTRGLGSSLAISTEASRSLLMIFACSERSLHRWNLLFCLPYFTAAMVHLFCDILLHPLDESCHEHLKLLDMVRDRMVAALWPQAPPSTQMQVQLVKDLSVEIQRLARKAMQRAAK</sequence>
<organism evidence="8 9">
    <name type="scientific">Aspergillus terreus</name>
    <dbReference type="NCBI Taxonomy" id="33178"/>
    <lineage>
        <taxon>Eukaryota</taxon>
        <taxon>Fungi</taxon>
        <taxon>Dikarya</taxon>
        <taxon>Ascomycota</taxon>
        <taxon>Pezizomycotina</taxon>
        <taxon>Eurotiomycetes</taxon>
        <taxon>Eurotiomycetidae</taxon>
        <taxon>Eurotiales</taxon>
        <taxon>Aspergillaceae</taxon>
        <taxon>Aspergillus</taxon>
        <taxon>Aspergillus subgen. Circumdati</taxon>
    </lineage>
</organism>
<evidence type="ECO:0000256" key="7">
    <source>
        <dbReference type="SAM" id="MobiDB-lite"/>
    </source>
</evidence>
<evidence type="ECO:0000256" key="3">
    <source>
        <dbReference type="ARBA" id="ARBA00023015"/>
    </source>
</evidence>
<evidence type="ECO:0000256" key="6">
    <source>
        <dbReference type="ARBA" id="ARBA00023242"/>
    </source>
</evidence>
<evidence type="ECO:0000256" key="2">
    <source>
        <dbReference type="ARBA" id="ARBA00022723"/>
    </source>
</evidence>
<keyword evidence="5" id="KW-0804">Transcription</keyword>
<dbReference type="PANTHER" id="PTHR46910:SF37">
    <property type="entry name" value="ZN(II)2CYS6 TRANSCRIPTION FACTOR (EUROFUNG)"/>
    <property type="match status" value="1"/>
</dbReference>
<dbReference type="GO" id="GO:0006351">
    <property type="term" value="P:DNA-templated transcription"/>
    <property type="evidence" value="ECO:0007669"/>
    <property type="project" value="InterPro"/>
</dbReference>
<dbReference type="GO" id="GO:0005634">
    <property type="term" value="C:nucleus"/>
    <property type="evidence" value="ECO:0007669"/>
    <property type="project" value="UniProtKB-SubCell"/>
</dbReference>
<comment type="caution">
    <text evidence="8">The sequence shown here is derived from an EMBL/GenBank/DDBJ whole genome shotgun (WGS) entry which is preliminary data.</text>
</comment>
<dbReference type="CDD" id="cd00067">
    <property type="entry name" value="GAL4"/>
    <property type="match status" value="1"/>
</dbReference>
<dbReference type="InterPro" id="IPR001138">
    <property type="entry name" value="Zn2Cys6_DnaBD"/>
</dbReference>
<name>A0A5M3Z7J7_ASPTE</name>
<dbReference type="VEuPathDB" id="FungiDB:ATEG_07527"/>
<keyword evidence="4" id="KW-0238">DNA-binding</keyword>
<dbReference type="SMART" id="SM00066">
    <property type="entry name" value="GAL4"/>
    <property type="match status" value="1"/>
</dbReference>
<dbReference type="CDD" id="cd12148">
    <property type="entry name" value="fungal_TF_MHR"/>
    <property type="match status" value="1"/>
</dbReference>
<dbReference type="GO" id="GO:0009893">
    <property type="term" value="P:positive regulation of metabolic process"/>
    <property type="evidence" value="ECO:0007669"/>
    <property type="project" value="UniProtKB-ARBA"/>
</dbReference>
<dbReference type="InterPro" id="IPR036864">
    <property type="entry name" value="Zn2-C6_fun-type_DNA-bd_sf"/>
</dbReference>
<dbReference type="InterPro" id="IPR050987">
    <property type="entry name" value="AtrR-like"/>
</dbReference>
<dbReference type="EMBL" id="BLJY01000009">
    <property type="protein sequence ID" value="GFF18765.1"/>
    <property type="molecule type" value="Genomic_DNA"/>
</dbReference>
<dbReference type="Pfam" id="PF04082">
    <property type="entry name" value="Fungal_trans"/>
    <property type="match status" value="1"/>
</dbReference>
<evidence type="ECO:0000313" key="9">
    <source>
        <dbReference type="Proteomes" id="UP000452235"/>
    </source>
</evidence>
<comment type="subcellular location">
    <subcellularLocation>
        <location evidence="1">Nucleus</location>
    </subcellularLocation>
</comment>
<dbReference type="GO" id="GO:0000981">
    <property type="term" value="F:DNA-binding transcription factor activity, RNA polymerase II-specific"/>
    <property type="evidence" value="ECO:0007669"/>
    <property type="project" value="InterPro"/>
</dbReference>
<dbReference type="PROSITE" id="PS50048">
    <property type="entry name" value="ZN2_CY6_FUNGAL_2"/>
    <property type="match status" value="1"/>
</dbReference>
<feature type="region of interest" description="Disordered" evidence="7">
    <location>
        <begin position="62"/>
        <end position="102"/>
    </location>
</feature>
<dbReference type="AlphaFoldDB" id="A0A5M3Z7J7"/>
<dbReference type="SUPFAM" id="SSF57701">
    <property type="entry name" value="Zn2/Cys6 DNA-binding domain"/>
    <property type="match status" value="1"/>
</dbReference>
<dbReference type="GO" id="GO:0008270">
    <property type="term" value="F:zinc ion binding"/>
    <property type="evidence" value="ECO:0007669"/>
    <property type="project" value="InterPro"/>
</dbReference>
<evidence type="ECO:0000256" key="5">
    <source>
        <dbReference type="ARBA" id="ARBA00023163"/>
    </source>
</evidence>
<evidence type="ECO:0000256" key="4">
    <source>
        <dbReference type="ARBA" id="ARBA00023125"/>
    </source>
</evidence>
<keyword evidence="6" id="KW-0539">Nucleus</keyword>
<evidence type="ECO:0000313" key="8">
    <source>
        <dbReference type="EMBL" id="GFF18765.1"/>
    </source>
</evidence>
<keyword evidence="9" id="KW-1185">Reference proteome</keyword>
<dbReference type="OrthoDB" id="4116913at2759"/>
<dbReference type="Pfam" id="PF00172">
    <property type="entry name" value="Zn_clus"/>
    <property type="match status" value="1"/>
</dbReference>
<keyword evidence="2" id="KW-0479">Metal-binding</keyword>
<keyword evidence="3" id="KW-0805">Transcription regulation</keyword>
<dbReference type="GO" id="GO:0003677">
    <property type="term" value="F:DNA binding"/>
    <property type="evidence" value="ECO:0007669"/>
    <property type="project" value="UniProtKB-KW"/>
</dbReference>
<dbReference type="PANTHER" id="PTHR46910">
    <property type="entry name" value="TRANSCRIPTION FACTOR PDR1"/>
    <property type="match status" value="1"/>
</dbReference>
<feature type="compositionally biased region" description="Low complexity" evidence="7">
    <location>
        <begin position="69"/>
        <end position="80"/>
    </location>
</feature>
<dbReference type="Proteomes" id="UP000452235">
    <property type="component" value="Unassembled WGS sequence"/>
</dbReference>